<dbReference type="AlphaFoldDB" id="A0A545UAK0"/>
<comment type="caution">
    <text evidence="2">The sequence shown here is derived from an EMBL/GenBank/DDBJ whole genome shotgun (WGS) entry which is preliminary data.</text>
</comment>
<protein>
    <recommendedName>
        <fullName evidence="4">Adhesin</fullName>
    </recommendedName>
</protein>
<reference evidence="2 3" key="1">
    <citation type="submission" date="2019-07" db="EMBL/GenBank/DDBJ databases">
        <title>Draft genome for Aliikangiella sp. M105.</title>
        <authorList>
            <person name="Wang G."/>
        </authorList>
    </citation>
    <scope>NUCLEOTIDE SEQUENCE [LARGE SCALE GENOMIC DNA]</scope>
    <source>
        <strain evidence="2 3">M105</strain>
    </source>
</reference>
<evidence type="ECO:0000256" key="1">
    <source>
        <dbReference type="SAM" id="SignalP"/>
    </source>
</evidence>
<feature type="chain" id="PRO_5022113188" description="Adhesin" evidence="1">
    <location>
        <begin position="19"/>
        <end position="387"/>
    </location>
</feature>
<evidence type="ECO:0008006" key="4">
    <source>
        <dbReference type="Google" id="ProtNLM"/>
    </source>
</evidence>
<keyword evidence="1" id="KW-0732">Signal</keyword>
<dbReference type="Proteomes" id="UP000315439">
    <property type="component" value="Unassembled WGS sequence"/>
</dbReference>
<feature type="signal peptide" evidence="1">
    <location>
        <begin position="1"/>
        <end position="18"/>
    </location>
</feature>
<organism evidence="2 3">
    <name type="scientific">Aliikangiella coralliicola</name>
    <dbReference type="NCBI Taxonomy" id="2592383"/>
    <lineage>
        <taxon>Bacteria</taxon>
        <taxon>Pseudomonadati</taxon>
        <taxon>Pseudomonadota</taxon>
        <taxon>Gammaproteobacteria</taxon>
        <taxon>Oceanospirillales</taxon>
        <taxon>Pleioneaceae</taxon>
        <taxon>Aliikangiella</taxon>
    </lineage>
</organism>
<proteinExistence type="predicted"/>
<evidence type="ECO:0000313" key="3">
    <source>
        <dbReference type="Proteomes" id="UP000315439"/>
    </source>
</evidence>
<name>A0A545UAK0_9GAMM</name>
<accession>A0A545UAK0</accession>
<sequence length="387" mass="42492">MKYLLSILLLSVSSSLFAADIVDACINCSEAEARHTALRGMEEFYYSSPQPTNPRRGKPAPKIFKTLHIFTNTGSEYGYSYVARIVNGGAVLVKAYDSAPTKGKNIFKAMHEYRVAYHKMIADAQSAMDYRFMQAVGKSHTKITPLDAMKGDDEAGGCSESDPNSSPFDYFTGNTRLDTNAAMRLELKNYSPDVEIKLQSINLSLGGSIGKDGVSVNGSVGGTLSIRDGAGHLRLRYTNRGQLVFDIRRNTDNTFYPTLNLNASTLGNGLNRNDNHDYGQGPGMDQFVSRDSGGNFKLRNGSYTFENNCIEKDWEELAKDLGYELVDQTGLSGGPFSAHCTPNGGTTSTTYRWDEFVQTSRIVGDKMIITGRWIERSATVSRGNPCS</sequence>
<dbReference type="EMBL" id="VIKS01000010">
    <property type="protein sequence ID" value="TQV86453.1"/>
    <property type="molecule type" value="Genomic_DNA"/>
</dbReference>
<gene>
    <name evidence="2" type="ORF">FLL46_16175</name>
</gene>
<evidence type="ECO:0000313" key="2">
    <source>
        <dbReference type="EMBL" id="TQV86453.1"/>
    </source>
</evidence>
<dbReference type="RefSeq" id="WP_142932376.1">
    <property type="nucleotide sequence ID" value="NZ_ML660166.1"/>
</dbReference>
<keyword evidence="3" id="KW-1185">Reference proteome</keyword>